<dbReference type="EMBL" id="MVGC01000008">
    <property type="protein sequence ID" value="RJE27131.1"/>
    <property type="molecule type" value="Genomic_DNA"/>
</dbReference>
<feature type="region of interest" description="Disordered" evidence="1">
    <location>
        <begin position="151"/>
        <end position="187"/>
    </location>
</feature>
<dbReference type="STRING" id="2070753.A0A3A3ACU7"/>
<dbReference type="InterPro" id="IPR021858">
    <property type="entry name" value="Fun_TF"/>
</dbReference>
<dbReference type="AlphaFoldDB" id="A0A3A3ACU7"/>
<protein>
    <submittedName>
        <fullName evidence="2">Uncharacterized protein</fullName>
    </submittedName>
</protein>
<keyword evidence="3" id="KW-1185">Reference proteome</keyword>
<feature type="compositionally biased region" description="Low complexity" evidence="1">
    <location>
        <begin position="169"/>
        <end position="178"/>
    </location>
</feature>
<feature type="region of interest" description="Disordered" evidence="1">
    <location>
        <begin position="1"/>
        <end position="116"/>
    </location>
</feature>
<dbReference type="Proteomes" id="UP000266188">
    <property type="component" value="Unassembled WGS sequence"/>
</dbReference>
<evidence type="ECO:0000313" key="2">
    <source>
        <dbReference type="EMBL" id="RJE27131.1"/>
    </source>
</evidence>
<dbReference type="PANTHER" id="PTHR37540">
    <property type="entry name" value="TRANSCRIPTION FACTOR (ACR-2), PUTATIVE-RELATED-RELATED"/>
    <property type="match status" value="1"/>
</dbReference>
<reference evidence="3" key="1">
    <citation type="submission" date="2017-02" db="EMBL/GenBank/DDBJ databases">
        <authorList>
            <person name="Tafer H."/>
            <person name="Lopandic K."/>
        </authorList>
    </citation>
    <scope>NUCLEOTIDE SEQUENCE [LARGE SCALE GENOMIC DNA]</scope>
    <source>
        <strain evidence="3">CBS 366.77</strain>
    </source>
</reference>
<proteinExistence type="predicted"/>
<feature type="compositionally biased region" description="Polar residues" evidence="1">
    <location>
        <begin position="153"/>
        <end position="168"/>
    </location>
</feature>
<organism evidence="2 3">
    <name type="scientific">Aspergillus sclerotialis</name>
    <dbReference type="NCBI Taxonomy" id="2070753"/>
    <lineage>
        <taxon>Eukaryota</taxon>
        <taxon>Fungi</taxon>
        <taxon>Dikarya</taxon>
        <taxon>Ascomycota</taxon>
        <taxon>Pezizomycotina</taxon>
        <taxon>Eurotiomycetes</taxon>
        <taxon>Eurotiomycetidae</taxon>
        <taxon>Eurotiales</taxon>
        <taxon>Aspergillaceae</taxon>
        <taxon>Aspergillus</taxon>
        <taxon>Aspergillus subgen. Polypaecilum</taxon>
    </lineage>
</organism>
<evidence type="ECO:0000313" key="3">
    <source>
        <dbReference type="Proteomes" id="UP000266188"/>
    </source>
</evidence>
<gene>
    <name evidence="2" type="ORF">PHISCL_00484</name>
</gene>
<evidence type="ECO:0000256" key="1">
    <source>
        <dbReference type="SAM" id="MobiDB-lite"/>
    </source>
</evidence>
<comment type="caution">
    <text evidence="2">The sequence shown here is derived from an EMBL/GenBank/DDBJ whole genome shotgun (WGS) entry which is preliminary data.</text>
</comment>
<dbReference type="OrthoDB" id="4158087at2759"/>
<dbReference type="PANTHER" id="PTHR37540:SF5">
    <property type="entry name" value="TRANSCRIPTION FACTOR DOMAIN-CONTAINING PROTEIN"/>
    <property type="match status" value="1"/>
</dbReference>
<feature type="compositionally biased region" description="Polar residues" evidence="1">
    <location>
        <begin position="8"/>
        <end position="21"/>
    </location>
</feature>
<dbReference type="Pfam" id="PF11951">
    <property type="entry name" value="Fungal_trans_2"/>
    <property type="match status" value="1"/>
</dbReference>
<name>A0A3A3ACU7_9EURO</name>
<feature type="compositionally biased region" description="Pro residues" evidence="1">
    <location>
        <begin position="40"/>
        <end position="52"/>
    </location>
</feature>
<accession>A0A3A3ACU7</accession>
<sequence>MDAKNSPHESSPSSANVNANGHEQIVPVLHNPDTYAPSTPLDPIPSPTPNTPYSPADGEKPQWSEPSAETSPHDAGKNTMSRLRKPRKPNNANGKSALFWVHMDPQSVSEGTKEDTLKRIRSHVMSEHNRKKRLETTKRYKTKSWKHLAFQPVETTSAAGQTGPSRVNSFSTESPSSSPLKLEDNGPSDAVGFPAWSSVAGSEGHDADALVKANEAPWSFLGAGANDPFSTTHTPLTDRMLRHLQHFLCDLTQMAYPFHHRYGPKLQDHWASLVRRDPASLHACICVAASNAALTAGEFPLMQSRNQWSSGLVVDSFHHRGETIKLVNQGLSDPVKASSDELIAAVSMLLTIEIASGNPDYLKIHLAGLKQMVGLRRNFADVQPHVRFQISWTDIRVACMALTKPIFSFVRYARPSHLSITPPNKDLQIAASRLLALTEVPGVFGDAMSRTIYDLLELIWYAEWMKSCSNSSAFDGETEQYFNTEVLYVEYCLHTDRYDEYGNIKGDATIEGCVRLACLLFHNTFIWDFYPQIAPVFPKPIIALRIALQNTIPTGLFNRCQDLLVWLLFVGTYSSGILNERIFFSRELVAAMRNLNIQSWQQLRTTLIPFFYVDRCYLNPLRDLWSELHTMPIGMGN</sequence>